<evidence type="ECO:0000256" key="3">
    <source>
        <dbReference type="PROSITE-ProRule" id="PRU00023"/>
    </source>
</evidence>
<keyword evidence="1" id="KW-0677">Repeat</keyword>
<evidence type="ECO:0000313" key="5">
    <source>
        <dbReference type="EMBL" id="PYI09326.1"/>
    </source>
</evidence>
<keyword evidence="6" id="KW-1185">Reference proteome</keyword>
<dbReference type="Proteomes" id="UP000248423">
    <property type="component" value="Unassembled WGS sequence"/>
</dbReference>
<dbReference type="PROSITE" id="PS50088">
    <property type="entry name" value="ANK_REPEAT"/>
    <property type="match status" value="3"/>
</dbReference>
<gene>
    <name evidence="5" type="ORF">BO78DRAFT_394989</name>
</gene>
<evidence type="ECO:0000256" key="4">
    <source>
        <dbReference type="SAM" id="MobiDB-lite"/>
    </source>
</evidence>
<dbReference type="OrthoDB" id="341259at2759"/>
<proteinExistence type="predicted"/>
<keyword evidence="2 3" id="KW-0040">ANK repeat</keyword>
<dbReference type="PRINTS" id="PR01415">
    <property type="entry name" value="ANKYRIN"/>
</dbReference>
<dbReference type="EMBL" id="KZ826328">
    <property type="protein sequence ID" value="PYI09326.1"/>
    <property type="molecule type" value="Genomic_DNA"/>
</dbReference>
<feature type="region of interest" description="Disordered" evidence="4">
    <location>
        <begin position="79"/>
        <end position="100"/>
    </location>
</feature>
<dbReference type="Pfam" id="PF12796">
    <property type="entry name" value="Ank_2"/>
    <property type="match status" value="3"/>
</dbReference>
<feature type="repeat" description="ANK" evidence="3">
    <location>
        <begin position="486"/>
        <end position="512"/>
    </location>
</feature>
<evidence type="ECO:0000256" key="1">
    <source>
        <dbReference type="ARBA" id="ARBA00022737"/>
    </source>
</evidence>
<reference evidence="5 6" key="1">
    <citation type="submission" date="2018-02" db="EMBL/GenBank/DDBJ databases">
        <title>The genomes of Aspergillus section Nigri reveals drivers in fungal speciation.</title>
        <authorList>
            <consortium name="DOE Joint Genome Institute"/>
            <person name="Vesth T.C."/>
            <person name="Nybo J."/>
            <person name="Theobald S."/>
            <person name="Brandl J."/>
            <person name="Frisvad J.C."/>
            <person name="Nielsen K.F."/>
            <person name="Lyhne E.K."/>
            <person name="Kogle M.E."/>
            <person name="Kuo A."/>
            <person name="Riley R."/>
            <person name="Clum A."/>
            <person name="Nolan M."/>
            <person name="Lipzen A."/>
            <person name="Salamov A."/>
            <person name="Henrissat B."/>
            <person name="Wiebenga A."/>
            <person name="De vries R.P."/>
            <person name="Grigoriev I.V."/>
            <person name="Mortensen U.H."/>
            <person name="Andersen M.R."/>
            <person name="Baker S.E."/>
        </authorList>
    </citation>
    <scope>NUCLEOTIDE SEQUENCE [LARGE SCALE GENOMIC DNA]</scope>
    <source>
        <strain evidence="5 6">CBS 121057</strain>
    </source>
</reference>
<evidence type="ECO:0000256" key="2">
    <source>
        <dbReference type="ARBA" id="ARBA00023043"/>
    </source>
</evidence>
<dbReference type="SMART" id="SM00248">
    <property type="entry name" value="ANK"/>
    <property type="match status" value="11"/>
</dbReference>
<dbReference type="SUPFAM" id="SSF48403">
    <property type="entry name" value="Ankyrin repeat"/>
    <property type="match status" value="2"/>
</dbReference>
<dbReference type="PANTHER" id="PTHR24198:SF165">
    <property type="entry name" value="ANKYRIN REPEAT-CONTAINING PROTEIN-RELATED"/>
    <property type="match status" value="1"/>
</dbReference>
<sequence>MSLTSLPPELLLLIAGTFLSEKDLNAVSRTTRVLYGSLNPLLYRRHVQQSHGRTALLYAAQTGQTETIHHLRAAEDHLGTLTTDPEANENDDLPTLDRDGRDPQFKLPPLAWAAIHGHVRVAELLLDMGALVDLDTIMNRTALSHAAENGHVEVVRLLLRHGASPHSQDRVVARTPLMWAGSPRLPVTTVPVSLAPSPSGLGERLPSLANGKLVHRAKRSTEQQHVGRQICASCIKIYRDDGVEKLFFPGRTPWSAGAAYEDILDLLLEYGADLETISRVDGTALTLAAKCGYEPIVRVLPARGASVSPSSPHASPVLGAVSGEHVELMRLLLDRGAAVGTLAELKFNPLAEAVGKGNGTIVRLLLDAIKESELEDYPHPGWAPLSRAATIGNIRIMELLLDAHARLWPTILIDLADLLFSAARSAREGMVAFLLEAGAPVNQRSVYPHMFADGQSPIHAAAIRHPGIMRQLLARRDLNINAQDRYGYTALTWASRAYNGEVAQLLLEHGADPAFTYVPGPRFSTPTRYVCGNFSMGPPPHREWLISFRPVELWSIK</sequence>
<dbReference type="STRING" id="1448318.A0A319EG37"/>
<dbReference type="AlphaFoldDB" id="A0A319EG37"/>
<organism evidence="5 6">
    <name type="scientific">Aspergillus sclerotiicarbonarius (strain CBS 121057 / IBT 28362)</name>
    <dbReference type="NCBI Taxonomy" id="1448318"/>
    <lineage>
        <taxon>Eukaryota</taxon>
        <taxon>Fungi</taxon>
        <taxon>Dikarya</taxon>
        <taxon>Ascomycota</taxon>
        <taxon>Pezizomycotina</taxon>
        <taxon>Eurotiomycetes</taxon>
        <taxon>Eurotiomycetidae</taxon>
        <taxon>Eurotiales</taxon>
        <taxon>Aspergillaceae</taxon>
        <taxon>Aspergillus</taxon>
        <taxon>Aspergillus subgen. Circumdati</taxon>
    </lineage>
</organism>
<dbReference type="PROSITE" id="PS50297">
    <property type="entry name" value="ANK_REP_REGION"/>
    <property type="match status" value="2"/>
</dbReference>
<dbReference type="InterPro" id="IPR036770">
    <property type="entry name" value="Ankyrin_rpt-contain_sf"/>
</dbReference>
<dbReference type="InterPro" id="IPR002110">
    <property type="entry name" value="Ankyrin_rpt"/>
</dbReference>
<protein>
    <submittedName>
        <fullName evidence="5">Ankyrin</fullName>
    </submittedName>
</protein>
<name>A0A319EG37_ASPSB</name>
<dbReference type="PANTHER" id="PTHR24198">
    <property type="entry name" value="ANKYRIN REPEAT AND PROTEIN KINASE DOMAIN-CONTAINING PROTEIN"/>
    <property type="match status" value="1"/>
</dbReference>
<accession>A0A319EG37</accession>
<feature type="repeat" description="ANK" evidence="3">
    <location>
        <begin position="138"/>
        <end position="170"/>
    </location>
</feature>
<dbReference type="VEuPathDB" id="FungiDB:BO78DRAFT_394989"/>
<dbReference type="Gene3D" id="1.25.40.20">
    <property type="entry name" value="Ankyrin repeat-containing domain"/>
    <property type="match status" value="3"/>
</dbReference>
<feature type="repeat" description="ANK" evidence="3">
    <location>
        <begin position="453"/>
        <end position="485"/>
    </location>
</feature>
<evidence type="ECO:0000313" key="6">
    <source>
        <dbReference type="Proteomes" id="UP000248423"/>
    </source>
</evidence>